<dbReference type="InterPro" id="IPR010538">
    <property type="entry name" value="DHOR"/>
</dbReference>
<keyword evidence="3 4" id="KW-0408">Iron</keyword>
<keyword evidence="6" id="KW-0732">Signal</keyword>
<dbReference type="PANTHER" id="PTHR30600">
    <property type="entry name" value="CYTOCHROME C PEROXIDASE-RELATED"/>
    <property type="match status" value="1"/>
</dbReference>
<feature type="signal peptide" evidence="6">
    <location>
        <begin position="1"/>
        <end position="19"/>
    </location>
</feature>
<dbReference type="Proteomes" id="UP000661507">
    <property type="component" value="Unassembled WGS sequence"/>
</dbReference>
<dbReference type="GO" id="GO:0046872">
    <property type="term" value="F:metal ion binding"/>
    <property type="evidence" value="ECO:0007669"/>
    <property type="project" value="UniProtKB-KW"/>
</dbReference>
<protein>
    <submittedName>
        <fullName evidence="8">Thiol oxidoreductase</fullName>
    </submittedName>
</protein>
<dbReference type="InterPro" id="IPR051395">
    <property type="entry name" value="Cytochrome_c_Peroxidase/MauG"/>
</dbReference>
<dbReference type="GO" id="GO:0020037">
    <property type="term" value="F:heme binding"/>
    <property type="evidence" value="ECO:0007669"/>
    <property type="project" value="InterPro"/>
</dbReference>
<keyword evidence="9" id="KW-1185">Reference proteome</keyword>
<dbReference type="PANTHER" id="PTHR30600:SF4">
    <property type="entry name" value="CYTOCHROME C DOMAIN-CONTAINING PROTEIN"/>
    <property type="match status" value="1"/>
</dbReference>
<feature type="domain" description="Cytochrome c" evidence="7">
    <location>
        <begin position="341"/>
        <end position="473"/>
    </location>
</feature>
<evidence type="ECO:0000256" key="1">
    <source>
        <dbReference type="ARBA" id="ARBA00022617"/>
    </source>
</evidence>
<dbReference type="PIRSF" id="PIRSF028099">
    <property type="entry name" value="DUF1111"/>
    <property type="match status" value="1"/>
</dbReference>
<reference evidence="8" key="1">
    <citation type="journal article" date="2014" name="Int. J. Syst. Evol. Microbiol.">
        <title>Complete genome sequence of Corynebacterium casei LMG S-19264T (=DSM 44701T), isolated from a smear-ripened cheese.</title>
        <authorList>
            <consortium name="US DOE Joint Genome Institute (JGI-PGF)"/>
            <person name="Walter F."/>
            <person name="Albersmeier A."/>
            <person name="Kalinowski J."/>
            <person name="Ruckert C."/>
        </authorList>
    </citation>
    <scope>NUCLEOTIDE SEQUENCE</scope>
    <source>
        <strain evidence="8">CGMCC 1.3617</strain>
    </source>
</reference>
<organism evidence="8 9">
    <name type="scientific">Neoroseomonas lacus</name>
    <dbReference type="NCBI Taxonomy" id="287609"/>
    <lineage>
        <taxon>Bacteria</taxon>
        <taxon>Pseudomonadati</taxon>
        <taxon>Pseudomonadota</taxon>
        <taxon>Alphaproteobacteria</taxon>
        <taxon>Acetobacterales</taxon>
        <taxon>Acetobacteraceae</taxon>
        <taxon>Neoroseomonas</taxon>
    </lineage>
</organism>
<dbReference type="InterPro" id="IPR036909">
    <property type="entry name" value="Cyt_c-like_dom_sf"/>
</dbReference>
<dbReference type="AlphaFoldDB" id="A0A917KKC4"/>
<keyword evidence="2 4" id="KW-0479">Metal-binding</keyword>
<dbReference type="InterPro" id="IPR009056">
    <property type="entry name" value="Cyt_c-like_dom"/>
</dbReference>
<sequence>MRRLIPTAVALLLAGTALASDRPDPSELLPGGAATVRNTGDARAFSQGSGNLPYERLFTFRIGDGVFRKLWVSSPSSTTSSDGLGPLYNSRGCQSCHLRDGRGRPPEAGEAASSLLMRLSVPPTAPRPTEPTASTLPATPDPTYGLQLQTFGIQGHAAEGHVAVNWTEEAVPLAGGEVAHLRRPAWRIENWGYGPPGPGLMTSPRVAPPMIGLGLLELVPEADILAGADPDDRNHDGVSGRAARVWSGALGHAALGRFGWKALAPTLADQSADAFMADMGLSTPIHVAQGYGECTPAQTLCRAAPDGSPGPGKPEVEPRLFDLVVFYARNLGVPARAEPTPEVLRGRAIFRDIGCSACHRPSFTTGHADDRPELSGQRIWPYTDMLLHDMGESLADNRPEGAADGHEWRTAPLWGLGHTQAVSGHTELLHDGRARNALEAILWHGGEAQAARDRVVGLPPADRAALLAFLGSL</sequence>
<evidence type="ECO:0000256" key="6">
    <source>
        <dbReference type="SAM" id="SignalP"/>
    </source>
</evidence>
<dbReference type="Pfam" id="PF06537">
    <property type="entry name" value="DHOR"/>
    <property type="match status" value="2"/>
</dbReference>
<evidence type="ECO:0000256" key="3">
    <source>
        <dbReference type="ARBA" id="ARBA00023004"/>
    </source>
</evidence>
<dbReference type="SUPFAM" id="SSF46626">
    <property type="entry name" value="Cytochrome c"/>
    <property type="match status" value="1"/>
</dbReference>
<dbReference type="Gene3D" id="1.10.760.10">
    <property type="entry name" value="Cytochrome c-like domain"/>
    <property type="match status" value="1"/>
</dbReference>
<keyword evidence="1 4" id="KW-0349">Heme</keyword>
<evidence type="ECO:0000256" key="2">
    <source>
        <dbReference type="ARBA" id="ARBA00022723"/>
    </source>
</evidence>
<evidence type="ECO:0000313" key="8">
    <source>
        <dbReference type="EMBL" id="GGJ17729.1"/>
    </source>
</evidence>
<feature type="chain" id="PRO_5036779735" evidence="6">
    <location>
        <begin position="20"/>
        <end position="473"/>
    </location>
</feature>
<evidence type="ECO:0000259" key="7">
    <source>
        <dbReference type="PROSITE" id="PS51007"/>
    </source>
</evidence>
<dbReference type="EMBL" id="BMKW01000006">
    <property type="protein sequence ID" value="GGJ17729.1"/>
    <property type="molecule type" value="Genomic_DNA"/>
</dbReference>
<feature type="region of interest" description="Disordered" evidence="5">
    <location>
        <begin position="121"/>
        <end position="141"/>
    </location>
</feature>
<dbReference type="PROSITE" id="PS51007">
    <property type="entry name" value="CYTC"/>
    <property type="match status" value="1"/>
</dbReference>
<proteinExistence type="predicted"/>
<name>A0A917KKC4_9PROT</name>
<dbReference type="GO" id="GO:0009055">
    <property type="term" value="F:electron transfer activity"/>
    <property type="evidence" value="ECO:0007669"/>
    <property type="project" value="InterPro"/>
</dbReference>
<dbReference type="RefSeq" id="WP_188967511.1">
    <property type="nucleotide sequence ID" value="NZ_BMKW01000006.1"/>
</dbReference>
<comment type="caution">
    <text evidence="8">The sequence shown here is derived from an EMBL/GenBank/DDBJ whole genome shotgun (WGS) entry which is preliminary data.</text>
</comment>
<evidence type="ECO:0000256" key="5">
    <source>
        <dbReference type="SAM" id="MobiDB-lite"/>
    </source>
</evidence>
<reference evidence="8" key="2">
    <citation type="submission" date="2020-09" db="EMBL/GenBank/DDBJ databases">
        <authorList>
            <person name="Sun Q."/>
            <person name="Zhou Y."/>
        </authorList>
    </citation>
    <scope>NUCLEOTIDE SEQUENCE</scope>
    <source>
        <strain evidence="8">CGMCC 1.3617</strain>
    </source>
</reference>
<accession>A0A917KKC4</accession>
<evidence type="ECO:0000256" key="4">
    <source>
        <dbReference type="PROSITE-ProRule" id="PRU00433"/>
    </source>
</evidence>
<dbReference type="GO" id="GO:0004130">
    <property type="term" value="F:cytochrome-c peroxidase activity"/>
    <property type="evidence" value="ECO:0007669"/>
    <property type="project" value="TreeGrafter"/>
</dbReference>
<gene>
    <name evidence="8" type="ORF">GCM10011320_26300</name>
</gene>
<evidence type="ECO:0000313" key="9">
    <source>
        <dbReference type="Proteomes" id="UP000661507"/>
    </source>
</evidence>